<dbReference type="EMBL" id="BMAO01006304">
    <property type="protein sequence ID" value="GFR07561.1"/>
    <property type="molecule type" value="Genomic_DNA"/>
</dbReference>
<evidence type="ECO:0000313" key="3">
    <source>
        <dbReference type="Proteomes" id="UP000887116"/>
    </source>
</evidence>
<name>A0A8X6GMD5_TRICU</name>
<dbReference type="AlphaFoldDB" id="A0A8X6GMD5"/>
<feature type="non-terminal residue" evidence="2">
    <location>
        <position position="330"/>
    </location>
</feature>
<keyword evidence="1" id="KW-0175">Coiled coil</keyword>
<dbReference type="Pfam" id="PF05380">
    <property type="entry name" value="Peptidase_A17"/>
    <property type="match status" value="1"/>
</dbReference>
<feature type="coiled-coil region" evidence="1">
    <location>
        <begin position="31"/>
        <end position="66"/>
    </location>
</feature>
<accession>A0A8X6GMD5</accession>
<comment type="caution">
    <text evidence="2">The sequence shown here is derived from an EMBL/GenBank/DDBJ whole genome shotgun (WGS) entry which is preliminary data.</text>
</comment>
<reference evidence="2" key="1">
    <citation type="submission" date="2020-07" db="EMBL/GenBank/DDBJ databases">
        <title>Multicomponent nature underlies the extraordinary mechanical properties of spider dragline silk.</title>
        <authorList>
            <person name="Kono N."/>
            <person name="Nakamura H."/>
            <person name="Mori M."/>
            <person name="Yoshida Y."/>
            <person name="Ohtoshi R."/>
            <person name="Malay A.D."/>
            <person name="Moran D.A.P."/>
            <person name="Tomita M."/>
            <person name="Numata K."/>
            <person name="Arakawa K."/>
        </authorList>
    </citation>
    <scope>NUCLEOTIDE SEQUENCE</scope>
</reference>
<protein>
    <submittedName>
        <fullName evidence="2">Integrase catalytic domain-containing protein</fullName>
    </submittedName>
</protein>
<dbReference type="InterPro" id="IPR008042">
    <property type="entry name" value="Retrotrans_Pao"/>
</dbReference>
<proteinExistence type="predicted"/>
<gene>
    <name evidence="2" type="primary">AVEN_189400_1</name>
    <name evidence="2" type="ORF">TNCT_565921</name>
</gene>
<dbReference type="PANTHER" id="PTHR47331">
    <property type="entry name" value="PHD-TYPE DOMAIN-CONTAINING PROTEIN"/>
    <property type="match status" value="1"/>
</dbReference>
<dbReference type="OrthoDB" id="6437161at2759"/>
<organism evidence="2 3">
    <name type="scientific">Trichonephila clavata</name>
    <name type="common">Joro spider</name>
    <name type="synonym">Nephila clavata</name>
    <dbReference type="NCBI Taxonomy" id="2740835"/>
    <lineage>
        <taxon>Eukaryota</taxon>
        <taxon>Metazoa</taxon>
        <taxon>Ecdysozoa</taxon>
        <taxon>Arthropoda</taxon>
        <taxon>Chelicerata</taxon>
        <taxon>Arachnida</taxon>
        <taxon>Araneae</taxon>
        <taxon>Araneomorphae</taxon>
        <taxon>Entelegynae</taxon>
        <taxon>Araneoidea</taxon>
        <taxon>Nephilidae</taxon>
        <taxon>Trichonephila</taxon>
    </lineage>
</organism>
<evidence type="ECO:0000256" key="1">
    <source>
        <dbReference type="SAM" id="Coils"/>
    </source>
</evidence>
<sequence>MGLEIPAEAKVIQLKNLIESSSLYRDDIDFVRELMSNIQEEKRDEIELQKLKLSQFEKELELINAKKGLADISLVSETKESSSLTDNLKFLIRSVKVLTIPLPVKSESTLQQLAQDEKTRFPLASEALLNDTYMDDIVSGAPDLETARRLQSELQDALQSCGMVLHKWSSNSPELLNSSSSSDVKHSFSSESDLSVKTLGISWKPLQDCFVFKVSILSKSSFTKREVLSVIARLCDPLGFLGPVLTRAKILLQRLWQQKLDWDDVLPDQIAKEWKEFVTTFKCIETVKINRFILTDTWLRVVLQGFADSSEVAYGAVVYLQCFYQTDRAK</sequence>
<dbReference type="Proteomes" id="UP000887116">
    <property type="component" value="Unassembled WGS sequence"/>
</dbReference>
<keyword evidence="3" id="KW-1185">Reference proteome</keyword>
<evidence type="ECO:0000313" key="2">
    <source>
        <dbReference type="EMBL" id="GFR07561.1"/>
    </source>
</evidence>